<accession>F9CUY6</accession>
<name>F9CUY6_9ARCH</name>
<protein>
    <submittedName>
        <fullName evidence="1">Uncharacterized protein</fullName>
    </submittedName>
</protein>
<sequence length="332" mass="37685">MNKITSFALLILVSSLVLGGVTHNVQAETDPLILLKIAKQAQRQLENQMNNDVSDKTKQLFKEGTQEIKNLEESIKNNDADSAKKQFLSTMRIFKEISQQLSNIKSAQPEMATLKVPTKDPSADLKRMQDYANNLKIIAKKYSTSIDFSELDNLFVSARKQISDKQFDDAVGTIGKIKQITIDLNNKIREYASQQEQSRATAYAQTYLEQLDRLIENAKSQGLSENIIEKLETAKENLSSTTDPQEIIKQIREIISIKEQFELTKNDRLESRVMQIEKTLLKLSNSDKISKSDIDEAKKTIQIIKRNLAKGEFEKANELLRSLASLLNMTQN</sequence>
<evidence type="ECO:0000313" key="1">
    <source>
        <dbReference type="EMBL" id="EGP94690.1"/>
    </source>
</evidence>
<dbReference type="EMBL" id="AFPU01000001">
    <property type="protein sequence ID" value="EGP94690.1"/>
    <property type="molecule type" value="Genomic_DNA"/>
</dbReference>
<dbReference type="AlphaFoldDB" id="F9CUY6"/>
<dbReference type="RefSeq" id="WP_007551733.1">
    <property type="nucleotide sequence ID" value="NZ_AFPU01000001.1"/>
</dbReference>
<organism evidence="1 2">
    <name type="scientific">Nitrosarchaeum koreense MY1</name>
    <dbReference type="NCBI Taxonomy" id="1001994"/>
    <lineage>
        <taxon>Archaea</taxon>
        <taxon>Nitrososphaerota</taxon>
        <taxon>Nitrososphaeria</taxon>
        <taxon>Nitrosopumilales</taxon>
        <taxon>Nitrosopumilaceae</taxon>
        <taxon>Nitrosarchaeum</taxon>
    </lineage>
</organism>
<gene>
    <name evidence="1" type="ORF">MY1_1946</name>
</gene>
<keyword evidence="2" id="KW-1185">Reference proteome</keyword>
<dbReference type="STRING" id="1001994.MY1_1946"/>
<proteinExistence type="predicted"/>
<evidence type="ECO:0000313" key="2">
    <source>
        <dbReference type="Proteomes" id="UP000004440"/>
    </source>
</evidence>
<dbReference type="Proteomes" id="UP000004440">
    <property type="component" value="Unassembled WGS sequence"/>
</dbReference>
<comment type="caution">
    <text evidence="1">The sequence shown here is derived from an EMBL/GenBank/DDBJ whole genome shotgun (WGS) entry which is preliminary data.</text>
</comment>
<reference evidence="1 2" key="1">
    <citation type="journal article" date="2011" name="J. Bacteriol.">
        <title>Genome Sequence of an Ammonia-Oxidizing Soil Archaeon, "Candidatus Nitrosoarchaeum koreensis" MY1.</title>
        <authorList>
            <person name="Kim B.K."/>
            <person name="Jung M.Y."/>
            <person name="Yu D.S."/>
            <person name="Park S.J."/>
            <person name="Oh T.K."/>
            <person name="Rhee S.K."/>
            <person name="Kim J.F."/>
        </authorList>
    </citation>
    <scope>NUCLEOTIDE SEQUENCE [LARGE SCALE GENOMIC DNA]</scope>
    <source>
        <strain evidence="1 2">MY1</strain>
    </source>
</reference>
<dbReference type="OrthoDB" id="11910at2157"/>